<evidence type="ECO:0000313" key="2">
    <source>
        <dbReference type="EMBL" id="MBB4024276.1"/>
    </source>
</evidence>
<dbReference type="AlphaFoldDB" id="A0A7W6MWY8"/>
<gene>
    <name evidence="2" type="ORF">GGR14_000037</name>
</gene>
<evidence type="ECO:0000256" key="1">
    <source>
        <dbReference type="SAM" id="MobiDB-lite"/>
    </source>
</evidence>
<dbReference type="Proteomes" id="UP000546007">
    <property type="component" value="Unassembled WGS sequence"/>
</dbReference>
<organism evidence="2 3">
    <name type="scientific">Butyricimonas faecihominis</name>
    <dbReference type="NCBI Taxonomy" id="1472416"/>
    <lineage>
        <taxon>Bacteria</taxon>
        <taxon>Pseudomonadati</taxon>
        <taxon>Bacteroidota</taxon>
        <taxon>Bacteroidia</taxon>
        <taxon>Bacteroidales</taxon>
        <taxon>Odoribacteraceae</taxon>
        <taxon>Butyricimonas</taxon>
    </lineage>
</organism>
<keyword evidence="3" id="KW-1185">Reference proteome</keyword>
<name>A0A7W6MWY8_9BACT</name>
<feature type="region of interest" description="Disordered" evidence="1">
    <location>
        <begin position="1"/>
        <end position="34"/>
    </location>
</feature>
<feature type="region of interest" description="Disordered" evidence="1">
    <location>
        <begin position="60"/>
        <end position="82"/>
    </location>
</feature>
<sequence>MKKNEQGFVSGQHPSVNVSLNKRSGCKSKRRSMIGEERVLSPKVDAGQCLHLYRKPTKSILPWSVPPRKTDRLDEQSKTASE</sequence>
<feature type="compositionally biased region" description="Basic and acidic residues" evidence="1">
    <location>
        <begin position="68"/>
        <end position="82"/>
    </location>
</feature>
<protein>
    <submittedName>
        <fullName evidence="2">Uncharacterized protein</fullName>
    </submittedName>
</protein>
<dbReference type="EMBL" id="JACIES010000001">
    <property type="protein sequence ID" value="MBB4024276.1"/>
    <property type="molecule type" value="Genomic_DNA"/>
</dbReference>
<feature type="compositionally biased region" description="Polar residues" evidence="1">
    <location>
        <begin position="7"/>
        <end position="22"/>
    </location>
</feature>
<dbReference type="RefSeq" id="WP_167513905.1">
    <property type="nucleotide sequence ID" value="NZ_AP028155.1"/>
</dbReference>
<proteinExistence type="predicted"/>
<accession>A0A7W6MWY8</accession>
<comment type="caution">
    <text evidence="2">The sequence shown here is derived from an EMBL/GenBank/DDBJ whole genome shotgun (WGS) entry which is preliminary data.</text>
</comment>
<evidence type="ECO:0000313" key="3">
    <source>
        <dbReference type="Proteomes" id="UP000546007"/>
    </source>
</evidence>
<reference evidence="2 3" key="1">
    <citation type="submission" date="2020-08" db="EMBL/GenBank/DDBJ databases">
        <title>Genomic Encyclopedia of Type Strains, Phase IV (KMG-IV): sequencing the most valuable type-strain genomes for metagenomic binning, comparative biology and taxonomic classification.</title>
        <authorList>
            <person name="Goeker M."/>
        </authorList>
    </citation>
    <scope>NUCLEOTIDE SEQUENCE [LARGE SCALE GENOMIC DNA]</scope>
    <source>
        <strain evidence="2 3">DSM 105721</strain>
    </source>
</reference>
<dbReference type="GeneID" id="93100497"/>